<dbReference type="AlphaFoldDB" id="A0AAV7FYM3"/>
<comment type="caution">
    <text evidence="1">The sequence shown here is derived from an EMBL/GenBank/DDBJ whole genome shotgun (WGS) entry which is preliminary data.</text>
</comment>
<organism evidence="1 2">
    <name type="scientific">Dendrobium chrysotoxum</name>
    <name type="common">Orchid</name>
    <dbReference type="NCBI Taxonomy" id="161865"/>
    <lineage>
        <taxon>Eukaryota</taxon>
        <taxon>Viridiplantae</taxon>
        <taxon>Streptophyta</taxon>
        <taxon>Embryophyta</taxon>
        <taxon>Tracheophyta</taxon>
        <taxon>Spermatophyta</taxon>
        <taxon>Magnoliopsida</taxon>
        <taxon>Liliopsida</taxon>
        <taxon>Asparagales</taxon>
        <taxon>Orchidaceae</taxon>
        <taxon>Epidendroideae</taxon>
        <taxon>Malaxideae</taxon>
        <taxon>Dendrobiinae</taxon>
        <taxon>Dendrobium</taxon>
    </lineage>
</organism>
<proteinExistence type="predicted"/>
<accession>A0AAV7FYM3</accession>
<name>A0AAV7FYM3_DENCH</name>
<reference evidence="1 2" key="1">
    <citation type="journal article" date="2021" name="Hortic Res">
        <title>Chromosome-scale assembly of the Dendrobium chrysotoxum genome enhances the understanding of orchid evolution.</title>
        <authorList>
            <person name="Zhang Y."/>
            <person name="Zhang G.Q."/>
            <person name="Zhang D."/>
            <person name="Liu X.D."/>
            <person name="Xu X.Y."/>
            <person name="Sun W.H."/>
            <person name="Yu X."/>
            <person name="Zhu X."/>
            <person name="Wang Z.W."/>
            <person name="Zhao X."/>
            <person name="Zhong W.Y."/>
            <person name="Chen H."/>
            <person name="Yin W.L."/>
            <person name="Huang T."/>
            <person name="Niu S.C."/>
            <person name="Liu Z.J."/>
        </authorList>
    </citation>
    <scope>NUCLEOTIDE SEQUENCE [LARGE SCALE GENOMIC DNA]</scope>
    <source>
        <strain evidence="1">Lindl</strain>
    </source>
</reference>
<protein>
    <submittedName>
        <fullName evidence="1">Uncharacterized protein</fullName>
    </submittedName>
</protein>
<evidence type="ECO:0000313" key="1">
    <source>
        <dbReference type="EMBL" id="KAH0448911.1"/>
    </source>
</evidence>
<evidence type="ECO:0000313" key="2">
    <source>
        <dbReference type="Proteomes" id="UP000775213"/>
    </source>
</evidence>
<sequence>MIFLINWEEFIDVFRLWFVHLSTLSVDAEDISEISSTESIIDTVQYRLVEGAHLIENDLLATHISCNTLIPINKGNAPTSIAPCHGRRALKMTGAAELFLPLSSHQCSRNSSPLREELCCFLSPASQNEDLFRVY</sequence>
<dbReference type="EMBL" id="JAGFBR010000019">
    <property type="protein sequence ID" value="KAH0448911.1"/>
    <property type="molecule type" value="Genomic_DNA"/>
</dbReference>
<gene>
    <name evidence="1" type="ORF">IEQ34_022711</name>
</gene>
<dbReference type="Proteomes" id="UP000775213">
    <property type="component" value="Unassembled WGS sequence"/>
</dbReference>
<keyword evidence="2" id="KW-1185">Reference proteome</keyword>